<proteinExistence type="predicted"/>
<organism evidence="2 3">
    <name type="scientific">Cylicocyclus nassatus</name>
    <name type="common">Nematode worm</name>
    <dbReference type="NCBI Taxonomy" id="53992"/>
    <lineage>
        <taxon>Eukaryota</taxon>
        <taxon>Metazoa</taxon>
        <taxon>Ecdysozoa</taxon>
        <taxon>Nematoda</taxon>
        <taxon>Chromadorea</taxon>
        <taxon>Rhabditida</taxon>
        <taxon>Rhabditina</taxon>
        <taxon>Rhabditomorpha</taxon>
        <taxon>Strongyloidea</taxon>
        <taxon>Strongylidae</taxon>
        <taxon>Cylicocyclus</taxon>
    </lineage>
</organism>
<keyword evidence="3" id="KW-1185">Reference proteome</keyword>
<gene>
    <name evidence="2" type="ORF">CYNAS_LOCUS9629</name>
</gene>
<protein>
    <submittedName>
        <fullName evidence="2">Uncharacterized protein</fullName>
    </submittedName>
</protein>
<evidence type="ECO:0000313" key="3">
    <source>
        <dbReference type="Proteomes" id="UP001176961"/>
    </source>
</evidence>
<accession>A0AA36GSQ5</accession>
<evidence type="ECO:0000313" key="2">
    <source>
        <dbReference type="EMBL" id="CAJ0597646.1"/>
    </source>
</evidence>
<name>A0AA36GSQ5_CYLNA</name>
<feature type="compositionally biased region" description="Polar residues" evidence="1">
    <location>
        <begin position="134"/>
        <end position="149"/>
    </location>
</feature>
<dbReference type="Proteomes" id="UP001176961">
    <property type="component" value="Unassembled WGS sequence"/>
</dbReference>
<feature type="region of interest" description="Disordered" evidence="1">
    <location>
        <begin position="127"/>
        <end position="149"/>
    </location>
</feature>
<comment type="caution">
    <text evidence="2">The sequence shown here is derived from an EMBL/GenBank/DDBJ whole genome shotgun (WGS) entry which is preliminary data.</text>
</comment>
<evidence type="ECO:0000256" key="1">
    <source>
        <dbReference type="SAM" id="MobiDB-lite"/>
    </source>
</evidence>
<dbReference type="AlphaFoldDB" id="A0AA36GSQ5"/>
<reference evidence="2" key="1">
    <citation type="submission" date="2023-07" db="EMBL/GenBank/DDBJ databases">
        <authorList>
            <consortium name="CYATHOMIX"/>
        </authorList>
    </citation>
    <scope>NUCLEOTIDE SEQUENCE</scope>
    <source>
        <strain evidence="2">N/A</strain>
    </source>
</reference>
<sequence length="149" mass="17287">MKTAQKKTTEKPPYQDKKTVEELMRELNGLAAYTVSNFENPEETRDIMKGRKTLREEYLKGAWNTTSNGEDMLGGLREKQVQLELHLKCHEELLERRQRMKLPQAGQASPATSMGSMHMQSLLPRLKLPKFSGRRNSGMHSWQCLNKRR</sequence>
<dbReference type="EMBL" id="CATQJL010000223">
    <property type="protein sequence ID" value="CAJ0597646.1"/>
    <property type="molecule type" value="Genomic_DNA"/>
</dbReference>